<sequence>MDKNRAEDIFPEICDGLFSYDEKKYKEILENYFVDDAKLSHPLLNVEGTHNIFRVFRVWTSLNLQPPQIDEYPIFDVENAFIRVTQHFRPRILPFVHLSIPSVTILKFRKADNGLYYIVKQEDNWTLEGLIQSVPLINWWYDNVVRVVMGGLFTRVGSFLDTANVATYRLTENSHEAISHGQTKAKEYLGPFKDSYINPPLNKAQEIISDGLTKGQHFTYRARNAIWNAQEGVKNHLTKVTGGHSNLYINENDS</sequence>
<dbReference type="PANTHER" id="PTHR35393:SF1">
    <property type="entry name" value="SNOAL-LIKE DOMAIN-CONTAINING PROTEIN"/>
    <property type="match status" value="1"/>
</dbReference>
<dbReference type="OrthoDB" id="5580651at2759"/>
<accession>A0A9N8V5C2</accession>
<protein>
    <submittedName>
        <fullName evidence="2">8874_t:CDS:1</fullName>
    </submittedName>
</protein>
<dbReference type="InterPro" id="IPR057514">
    <property type="entry name" value="NTF2_SigF"/>
</dbReference>
<organism evidence="2 3">
    <name type="scientific">Diversispora eburnea</name>
    <dbReference type="NCBI Taxonomy" id="1213867"/>
    <lineage>
        <taxon>Eukaryota</taxon>
        <taxon>Fungi</taxon>
        <taxon>Fungi incertae sedis</taxon>
        <taxon>Mucoromycota</taxon>
        <taxon>Glomeromycotina</taxon>
        <taxon>Glomeromycetes</taxon>
        <taxon>Diversisporales</taxon>
        <taxon>Diversisporaceae</taxon>
        <taxon>Diversispora</taxon>
    </lineage>
</organism>
<evidence type="ECO:0000313" key="3">
    <source>
        <dbReference type="Proteomes" id="UP000789706"/>
    </source>
</evidence>
<dbReference type="AlphaFoldDB" id="A0A9N8V5C2"/>
<reference evidence="2" key="1">
    <citation type="submission" date="2021-06" db="EMBL/GenBank/DDBJ databases">
        <authorList>
            <person name="Kallberg Y."/>
            <person name="Tangrot J."/>
            <person name="Rosling A."/>
        </authorList>
    </citation>
    <scope>NUCLEOTIDE SEQUENCE</scope>
    <source>
        <strain evidence="2">AZ414A</strain>
    </source>
</reference>
<feature type="domain" description="SigF-like NTF2-like" evidence="1">
    <location>
        <begin position="19"/>
        <end position="162"/>
    </location>
</feature>
<gene>
    <name evidence="2" type="ORF">DEBURN_LOCUS1198</name>
</gene>
<name>A0A9N8V5C2_9GLOM</name>
<comment type="caution">
    <text evidence="2">The sequence shown here is derived from an EMBL/GenBank/DDBJ whole genome shotgun (WGS) entry which is preliminary data.</text>
</comment>
<dbReference type="Proteomes" id="UP000789706">
    <property type="component" value="Unassembled WGS sequence"/>
</dbReference>
<evidence type="ECO:0000313" key="2">
    <source>
        <dbReference type="EMBL" id="CAG8438082.1"/>
    </source>
</evidence>
<keyword evidence="3" id="KW-1185">Reference proteome</keyword>
<dbReference type="EMBL" id="CAJVPK010000050">
    <property type="protein sequence ID" value="CAG8438082.1"/>
    <property type="molecule type" value="Genomic_DNA"/>
</dbReference>
<dbReference type="Pfam" id="PF24840">
    <property type="entry name" value="NTF2_SigF"/>
    <property type="match status" value="1"/>
</dbReference>
<evidence type="ECO:0000259" key="1">
    <source>
        <dbReference type="Pfam" id="PF24840"/>
    </source>
</evidence>
<dbReference type="PANTHER" id="PTHR35393">
    <property type="entry name" value="CHROMOSOME 1, WHOLE GENOME SHOTGUN SEQUENCE"/>
    <property type="match status" value="1"/>
</dbReference>
<proteinExistence type="predicted"/>